<gene>
    <name evidence="1" type="ORF">SAMN04489726_3540</name>
</gene>
<dbReference type="InterPro" id="IPR013431">
    <property type="entry name" value="Delta_60_rpt"/>
</dbReference>
<dbReference type="STRING" id="211114.SAMN04489726_3540"/>
<reference evidence="1 2" key="1">
    <citation type="submission" date="2016-10" db="EMBL/GenBank/DDBJ databases">
        <authorList>
            <person name="de Groot N.N."/>
        </authorList>
    </citation>
    <scope>NUCLEOTIDE SEQUENCE [LARGE SCALE GENOMIC DNA]</scope>
    <source>
        <strain evidence="1 2">DSM 44149</strain>
    </source>
</reference>
<dbReference type="Proteomes" id="UP000183376">
    <property type="component" value="Chromosome I"/>
</dbReference>
<accession>A0A1G9WDW4</accession>
<sequence length="432" mass="43726">MHITPAPIRRQRRYRPVRRHVVERDSCDEPSVLTSRYGDPVRNPTFTLSVCSFALLGSLVAPADAASTGTATTRLAGAVVAAVEIQADDKVVVAATSNKGFAVLRYNRAGKLDTTWGSKGVATTNFTKNSATAAAVAIQAEGRVVVAGSSAGDFVLARYTTAGKLDTSFGGSGTVRIPIGSASAVGIALQADGKIVVVGNTDSDIVLATYAPNGKPASRFGTNGVVRTDLGGTETANAIALRADGRIVITGQTQKAGGAHQFALLQYTTSGTLDSRFATAGKLISATPSSGTVLALDSSGRAVIAYSHNGSFASSRYSATGKLDTAYGTNGIVTTTVTGNATAVAVQADGRTVVAGTSGTGLALTRLTTSGRIDTTYGRNGATTATYGKGTHSVVGVVLNKAAQAFVAGSAGEFVAVAKFAANGKAAENYGS</sequence>
<organism evidence="1 2">
    <name type="scientific">Allokutzneria albata</name>
    <name type="common">Kibdelosporangium albatum</name>
    <dbReference type="NCBI Taxonomy" id="211114"/>
    <lineage>
        <taxon>Bacteria</taxon>
        <taxon>Bacillati</taxon>
        <taxon>Actinomycetota</taxon>
        <taxon>Actinomycetes</taxon>
        <taxon>Pseudonocardiales</taxon>
        <taxon>Pseudonocardiaceae</taxon>
        <taxon>Allokutzneria</taxon>
    </lineage>
</organism>
<evidence type="ECO:0000313" key="2">
    <source>
        <dbReference type="Proteomes" id="UP000183376"/>
    </source>
</evidence>
<dbReference type="NCBIfam" id="TIGR02608">
    <property type="entry name" value="delta_60_rpt"/>
    <property type="match status" value="6"/>
</dbReference>
<dbReference type="Gene3D" id="2.80.10.50">
    <property type="match status" value="3"/>
</dbReference>
<keyword evidence="2" id="KW-1185">Reference proteome</keyword>
<protein>
    <submittedName>
        <fullName evidence="1">Delta-60 repeat domain-containing protein</fullName>
    </submittedName>
</protein>
<dbReference type="AlphaFoldDB" id="A0A1G9WDW4"/>
<dbReference type="EMBL" id="LT629701">
    <property type="protein sequence ID" value="SDM82431.1"/>
    <property type="molecule type" value="Genomic_DNA"/>
</dbReference>
<dbReference type="SUPFAM" id="SSF69322">
    <property type="entry name" value="Tricorn protease domain 2"/>
    <property type="match status" value="1"/>
</dbReference>
<name>A0A1G9WDW4_ALLAB</name>
<dbReference type="eggNOG" id="COG3209">
    <property type="taxonomic scope" value="Bacteria"/>
</dbReference>
<proteinExistence type="predicted"/>
<evidence type="ECO:0000313" key="1">
    <source>
        <dbReference type="EMBL" id="SDM82431.1"/>
    </source>
</evidence>
<dbReference type="Pfam" id="PF17164">
    <property type="entry name" value="DUF5122"/>
    <property type="match status" value="5"/>
</dbReference>